<dbReference type="PANTHER" id="PTHR30061:SF50">
    <property type="entry name" value="MALTOSE_MALTODEXTRIN-BINDING PERIPLASMIC PROTEIN"/>
    <property type="match status" value="1"/>
</dbReference>
<name>A0ABU0MZK7_9FIRM</name>
<dbReference type="InterPro" id="IPR006059">
    <property type="entry name" value="SBP"/>
</dbReference>
<keyword evidence="5" id="KW-1185">Reference proteome</keyword>
<keyword evidence="2" id="KW-0813">Transport</keyword>
<reference evidence="4 5" key="1">
    <citation type="submission" date="2023-07" db="EMBL/GenBank/DDBJ databases">
        <title>Genomic Encyclopedia of Type Strains, Phase IV (KMG-IV): sequencing the most valuable type-strain genomes for metagenomic binning, comparative biology and taxonomic classification.</title>
        <authorList>
            <person name="Goeker M."/>
        </authorList>
    </citation>
    <scope>NUCLEOTIDE SEQUENCE [LARGE SCALE GENOMIC DNA]</scope>
    <source>
        <strain evidence="4 5">DSM 15049</strain>
    </source>
</reference>
<dbReference type="PANTHER" id="PTHR30061">
    <property type="entry name" value="MALTOSE-BINDING PERIPLASMIC PROTEIN"/>
    <property type="match status" value="1"/>
</dbReference>
<evidence type="ECO:0000313" key="4">
    <source>
        <dbReference type="EMBL" id="MDQ0556338.1"/>
    </source>
</evidence>
<sequence length="747" mass="83491">MRKTRKSISIMMIAIFVITMVTGCGSGKKITKGGYIGTDLQLPKGMLYAIGIGTLDNGDIAVIGFGEDLKNQLYYTSSDNGKSWNDKKIKTPELPEGSNIISSNIKGDGSVLIVYEMELQENLDTKQTDREDSPENSEKKAVLIDTSGNSTEVAINKELLNRSGELKVDNNGDLYLQDYEKNKIVKLDGKTGTVKKEYKYEMQDTINWAVNGNHLLVASQEKVIEFDTESGKNKGEVNIEKEIIAANPGIYPGKDKDTFYFINRDGIYVHKIGSKSQEKIMDGSRSGVGSNYVYQFIQKSEDEFMILLHTNEGETILKNYKYDADMVVDDKKEISIFSMYDSDRMRQAIAMYQKKHPDVHINLEVGIDNNQSITKTDAIKKVNTEIMAGKGPDIIMLDGLPAKSYMEKGLLEDITDIVEGDDAVLSNIVKASKSADGKIYSAPLKFNVPVIIGENASNINTLNSLGKSIEDISKNAKGSVMDVFSPEELVYLLYNQSGASWINTDKTINTKNLNSFLADTKKIYDSIKDKNSTEKIKQHEETLKYVAEYEPDKTRGEMFIDNSGDFTQLLNENPTSLCMYNFSSINDLSIIETIKEVNGNISYDIWKGQGTSSLVGLETIAINSKSSKKDISKDFVKMLFSEEYQSIDKEVGFPVNKAAFKASFTQDESRYGETIVGGDIEIKVKEISQDEVDSLMKKIESIDTMRDPDIEVLRKTIDEFNAYILGEKSLDETVKAIQNKLEIYLSE</sequence>
<comment type="caution">
    <text evidence="4">The sequence shown here is derived from an EMBL/GenBank/DDBJ whole genome shotgun (WGS) entry which is preliminary data.</text>
</comment>
<evidence type="ECO:0000313" key="5">
    <source>
        <dbReference type="Proteomes" id="UP001232584"/>
    </source>
</evidence>
<keyword evidence="3" id="KW-0732">Signal</keyword>
<proteinExistence type="inferred from homology"/>
<dbReference type="InterPro" id="IPR011044">
    <property type="entry name" value="Quino_amine_DH_bsu"/>
</dbReference>
<gene>
    <name evidence="4" type="ORF">QOZ92_001452</name>
</gene>
<evidence type="ECO:0000256" key="1">
    <source>
        <dbReference type="ARBA" id="ARBA00008520"/>
    </source>
</evidence>
<protein>
    <submittedName>
        <fullName evidence="4">ABC-type glycerol-3-phosphate transport system substrate-binding protein</fullName>
    </submittedName>
</protein>
<dbReference type="SUPFAM" id="SSF53850">
    <property type="entry name" value="Periplasmic binding protein-like II"/>
    <property type="match status" value="1"/>
</dbReference>
<dbReference type="Gene3D" id="3.40.190.10">
    <property type="entry name" value="Periplasmic binding protein-like II"/>
    <property type="match status" value="1"/>
</dbReference>
<organism evidence="4 5">
    <name type="scientific">Paraclostridium ghonii</name>
    <dbReference type="NCBI Taxonomy" id="29358"/>
    <lineage>
        <taxon>Bacteria</taxon>
        <taxon>Bacillati</taxon>
        <taxon>Bacillota</taxon>
        <taxon>Clostridia</taxon>
        <taxon>Peptostreptococcales</taxon>
        <taxon>Peptostreptococcaceae</taxon>
        <taxon>Paraclostridium</taxon>
    </lineage>
</organism>
<dbReference type="SUPFAM" id="SSF50969">
    <property type="entry name" value="YVTN repeat-like/Quinoprotein amine dehydrogenase"/>
    <property type="match status" value="1"/>
</dbReference>
<dbReference type="Proteomes" id="UP001232584">
    <property type="component" value="Unassembled WGS sequence"/>
</dbReference>
<evidence type="ECO:0000256" key="3">
    <source>
        <dbReference type="ARBA" id="ARBA00022729"/>
    </source>
</evidence>
<accession>A0ABU0MZK7</accession>
<dbReference type="RefSeq" id="WP_307505325.1">
    <property type="nucleotide sequence ID" value="NZ_BAAACE010000021.1"/>
</dbReference>
<dbReference type="Pfam" id="PF13416">
    <property type="entry name" value="SBP_bac_8"/>
    <property type="match status" value="1"/>
</dbReference>
<comment type="similarity">
    <text evidence="1">Belongs to the bacterial solute-binding protein 1 family.</text>
</comment>
<dbReference type="PROSITE" id="PS51257">
    <property type="entry name" value="PROKAR_LIPOPROTEIN"/>
    <property type="match status" value="1"/>
</dbReference>
<evidence type="ECO:0000256" key="2">
    <source>
        <dbReference type="ARBA" id="ARBA00022448"/>
    </source>
</evidence>
<dbReference type="EMBL" id="JAUSWG010000005">
    <property type="protein sequence ID" value="MDQ0556338.1"/>
    <property type="molecule type" value="Genomic_DNA"/>
</dbReference>